<dbReference type="InterPro" id="IPR052364">
    <property type="entry name" value="Rubrerythrin"/>
</dbReference>
<dbReference type="SUPFAM" id="SSF57802">
    <property type="entry name" value="Rubredoxin-like"/>
    <property type="match status" value="2"/>
</dbReference>
<gene>
    <name evidence="6" type="ORF">FIM25_06060</name>
</gene>
<dbReference type="OrthoDB" id="9799749at2"/>
<dbReference type="Pfam" id="PF09990">
    <property type="entry name" value="DUF2231"/>
    <property type="match status" value="1"/>
</dbReference>
<keyword evidence="4" id="KW-1133">Transmembrane helix</keyword>
<sequence>MQEWTCTICGYKEKDQNPPESCPACGAGSKLFEAAASDKAEETSEAANEAGTAAGPSRWRCVVCGYIHEGEEPPETCPLCGADRSAFELMDGDGDKASDEPADQKNQNPSSGEEKKKFAPQSHPREWADEQILVHHAHPISVHIPNGVLPIAVFFVLIGSLFNAQTFKLAAYLNMTMVFLALPLVMYTGFVEWRDRYKSAMTSLFRTKILCAVITAFCVTVLVIWRSFSADAGGFFYILLHLIALGAAGLAGHLGGKLVFGKRA</sequence>
<dbReference type="GO" id="GO:0005506">
    <property type="term" value="F:iron ion binding"/>
    <property type="evidence" value="ECO:0007669"/>
    <property type="project" value="InterPro"/>
</dbReference>
<feature type="transmembrane region" description="Helical" evidence="4">
    <location>
        <begin position="209"/>
        <end position="228"/>
    </location>
</feature>
<feature type="transmembrane region" description="Helical" evidence="4">
    <location>
        <begin position="234"/>
        <end position="254"/>
    </location>
</feature>
<dbReference type="PANTHER" id="PTHR43865">
    <property type="entry name" value="RUBRERYTHRIN-RELATED"/>
    <property type="match status" value="1"/>
</dbReference>
<feature type="domain" description="Rubredoxin-like" evidence="5">
    <location>
        <begin position="1"/>
        <end position="35"/>
    </location>
</feature>
<accession>A0A5Q4VEA8</accession>
<evidence type="ECO:0000259" key="5">
    <source>
        <dbReference type="PROSITE" id="PS50903"/>
    </source>
</evidence>
<evidence type="ECO:0000256" key="2">
    <source>
        <dbReference type="ARBA" id="ARBA00023004"/>
    </source>
</evidence>
<evidence type="ECO:0000256" key="3">
    <source>
        <dbReference type="SAM" id="MobiDB-lite"/>
    </source>
</evidence>
<dbReference type="Pfam" id="PF21349">
    <property type="entry name" value="RUBY_RBDX"/>
    <property type="match status" value="2"/>
</dbReference>
<dbReference type="EMBL" id="VDMB01000005">
    <property type="protein sequence ID" value="TYT75266.1"/>
    <property type="molecule type" value="Genomic_DNA"/>
</dbReference>
<feature type="compositionally biased region" description="Basic and acidic residues" evidence="3">
    <location>
        <begin position="112"/>
        <end position="122"/>
    </location>
</feature>
<feature type="transmembrane region" description="Helical" evidence="4">
    <location>
        <begin position="169"/>
        <end position="188"/>
    </location>
</feature>
<comment type="caution">
    <text evidence="6">The sequence shown here is derived from an EMBL/GenBank/DDBJ whole genome shotgun (WGS) entry which is preliminary data.</text>
</comment>
<evidence type="ECO:0000256" key="4">
    <source>
        <dbReference type="SAM" id="Phobius"/>
    </source>
</evidence>
<keyword evidence="7" id="KW-1185">Reference proteome</keyword>
<dbReference type="Gene3D" id="2.20.28.10">
    <property type="match status" value="2"/>
</dbReference>
<feature type="transmembrane region" description="Helical" evidence="4">
    <location>
        <begin position="144"/>
        <end position="163"/>
    </location>
</feature>
<dbReference type="InterPro" id="IPR048574">
    <property type="entry name" value="RUBY_RBDX"/>
</dbReference>
<protein>
    <submittedName>
        <fullName evidence="6">Rubredoxin</fullName>
    </submittedName>
</protein>
<name>A0A5Q4VEA8_9BACT</name>
<dbReference type="AlphaFoldDB" id="A0A5Q4VEA8"/>
<feature type="domain" description="Rubredoxin-like" evidence="5">
    <location>
        <begin position="56"/>
        <end position="90"/>
    </location>
</feature>
<evidence type="ECO:0000256" key="1">
    <source>
        <dbReference type="ARBA" id="ARBA00022723"/>
    </source>
</evidence>
<evidence type="ECO:0000313" key="6">
    <source>
        <dbReference type="EMBL" id="TYT75266.1"/>
    </source>
</evidence>
<keyword evidence="1" id="KW-0479">Metal-binding</keyword>
<dbReference type="InterPro" id="IPR024934">
    <property type="entry name" value="Rubredoxin-like_dom"/>
</dbReference>
<dbReference type="PROSITE" id="PS50903">
    <property type="entry name" value="RUBREDOXIN_LIKE"/>
    <property type="match status" value="2"/>
</dbReference>
<dbReference type="CDD" id="cd00729">
    <property type="entry name" value="rubredoxin_SM"/>
    <property type="match status" value="1"/>
</dbReference>
<keyword evidence="4" id="KW-0812">Transmembrane</keyword>
<reference evidence="6 7" key="1">
    <citation type="submission" date="2019-06" db="EMBL/GenBank/DDBJ databases">
        <title>Desulfobotulus mexicanus sp. nov., a novel sulfate-reducing bacterium isolated from the sediment of an alkaline crater lake in Mexico.</title>
        <authorList>
            <person name="Hirschler-Rea A."/>
        </authorList>
    </citation>
    <scope>NUCLEOTIDE SEQUENCE [LARGE SCALE GENOMIC DNA]</scope>
    <source>
        <strain evidence="6 7">PAR22N</strain>
    </source>
</reference>
<organism evidence="6 7">
    <name type="scientific">Desulfobotulus mexicanus</name>
    <dbReference type="NCBI Taxonomy" id="2586642"/>
    <lineage>
        <taxon>Bacteria</taxon>
        <taxon>Pseudomonadati</taxon>
        <taxon>Thermodesulfobacteriota</taxon>
        <taxon>Desulfobacteria</taxon>
        <taxon>Desulfobacterales</taxon>
        <taxon>Desulfobacteraceae</taxon>
        <taxon>Desulfobotulus</taxon>
    </lineage>
</organism>
<dbReference type="RefSeq" id="WP_139447331.1">
    <property type="nucleotide sequence ID" value="NZ_VDMB01000005.1"/>
</dbReference>
<feature type="region of interest" description="Disordered" evidence="3">
    <location>
        <begin position="90"/>
        <end position="122"/>
    </location>
</feature>
<feature type="compositionally biased region" description="Basic and acidic residues" evidence="3">
    <location>
        <begin position="93"/>
        <end position="103"/>
    </location>
</feature>
<evidence type="ECO:0000313" key="7">
    <source>
        <dbReference type="Proteomes" id="UP000321899"/>
    </source>
</evidence>
<keyword evidence="4" id="KW-0472">Membrane</keyword>
<dbReference type="InterPro" id="IPR019251">
    <property type="entry name" value="DUF2231_TM"/>
</dbReference>
<proteinExistence type="predicted"/>
<dbReference type="Proteomes" id="UP000321899">
    <property type="component" value="Unassembled WGS sequence"/>
</dbReference>
<dbReference type="PANTHER" id="PTHR43865:SF1">
    <property type="entry name" value="RUBRERYTHRIN-RELATED"/>
    <property type="match status" value="1"/>
</dbReference>
<keyword evidence="2" id="KW-0408">Iron</keyword>